<keyword evidence="2" id="KW-1185">Reference proteome</keyword>
<gene>
    <name evidence="1" type="ORF">AVEN_96074_1</name>
</gene>
<evidence type="ECO:0000313" key="2">
    <source>
        <dbReference type="Proteomes" id="UP000499080"/>
    </source>
</evidence>
<comment type="caution">
    <text evidence="1">The sequence shown here is derived from an EMBL/GenBank/DDBJ whole genome shotgun (WGS) entry which is preliminary data.</text>
</comment>
<organism evidence="1 2">
    <name type="scientific">Araneus ventricosus</name>
    <name type="common">Orbweaver spider</name>
    <name type="synonym">Epeira ventricosa</name>
    <dbReference type="NCBI Taxonomy" id="182803"/>
    <lineage>
        <taxon>Eukaryota</taxon>
        <taxon>Metazoa</taxon>
        <taxon>Ecdysozoa</taxon>
        <taxon>Arthropoda</taxon>
        <taxon>Chelicerata</taxon>
        <taxon>Arachnida</taxon>
        <taxon>Araneae</taxon>
        <taxon>Araneomorphae</taxon>
        <taxon>Entelegynae</taxon>
        <taxon>Araneoidea</taxon>
        <taxon>Araneidae</taxon>
        <taxon>Araneus</taxon>
    </lineage>
</organism>
<dbReference type="EMBL" id="BGPR01000050">
    <property type="protein sequence ID" value="GBL86849.1"/>
    <property type="molecule type" value="Genomic_DNA"/>
</dbReference>
<evidence type="ECO:0000313" key="1">
    <source>
        <dbReference type="EMBL" id="GBL86849.1"/>
    </source>
</evidence>
<proteinExistence type="predicted"/>
<protein>
    <submittedName>
        <fullName evidence="1">Uncharacterized protein</fullName>
    </submittedName>
</protein>
<sequence>MIDKFEESGLFDVKCGRGRKTIASTSVEDVDTALQEPSSSAFETCSARGIFRTLDIPVSTIRNILRNILQCYPFKITHVQELVAADLPKRETRPAIFCSNGGGQCMAMGHFVDRRSPFPSPRFCQYSKLRNMGKRESVPNATIASSFSEGHCVVRVYGSIYRCPFLFRGDWAFGSCNLYSQRDTL</sequence>
<dbReference type="AlphaFoldDB" id="A0A4Y2B5W7"/>
<reference evidence="1 2" key="1">
    <citation type="journal article" date="2019" name="Sci. Rep.">
        <title>Orb-weaving spider Araneus ventricosus genome elucidates the spidroin gene catalogue.</title>
        <authorList>
            <person name="Kono N."/>
            <person name="Nakamura H."/>
            <person name="Ohtoshi R."/>
            <person name="Moran D.A.P."/>
            <person name="Shinohara A."/>
            <person name="Yoshida Y."/>
            <person name="Fujiwara M."/>
            <person name="Mori M."/>
            <person name="Tomita M."/>
            <person name="Arakawa K."/>
        </authorList>
    </citation>
    <scope>NUCLEOTIDE SEQUENCE [LARGE SCALE GENOMIC DNA]</scope>
</reference>
<name>A0A4Y2B5W7_ARAVE</name>
<accession>A0A4Y2B5W7</accession>
<dbReference type="Proteomes" id="UP000499080">
    <property type="component" value="Unassembled WGS sequence"/>
</dbReference>